<accession>A0ABW7Q0C5</accession>
<dbReference type="Pfam" id="PF03358">
    <property type="entry name" value="FMN_red"/>
    <property type="match status" value="1"/>
</dbReference>
<name>A0ABW7Q0C5_9GAMM</name>
<gene>
    <name evidence="4" type="ORF">ABU178_17925</name>
</gene>
<dbReference type="GO" id="GO:0016491">
    <property type="term" value="F:oxidoreductase activity"/>
    <property type="evidence" value="ECO:0007669"/>
    <property type="project" value="UniProtKB-KW"/>
</dbReference>
<evidence type="ECO:0000256" key="2">
    <source>
        <dbReference type="ARBA" id="ARBA00022643"/>
    </source>
</evidence>
<protein>
    <submittedName>
        <fullName evidence="4">NADPH-dependent FMN reductase</fullName>
        <ecNumber evidence="4">1.-.-.-</ecNumber>
    </submittedName>
</protein>
<dbReference type="InterPro" id="IPR029039">
    <property type="entry name" value="Flavoprotein-like_sf"/>
</dbReference>
<dbReference type="PANTHER" id="PTHR30543:SF21">
    <property type="entry name" value="NAD(P)H-DEPENDENT FMN REDUCTASE LOT6"/>
    <property type="match status" value="1"/>
</dbReference>
<comment type="cofactor">
    <cofactor evidence="1">
        <name>FMN</name>
        <dbReference type="ChEBI" id="CHEBI:58210"/>
    </cofactor>
</comment>
<dbReference type="InterPro" id="IPR050712">
    <property type="entry name" value="NAD(P)H-dep_reductase"/>
</dbReference>
<evidence type="ECO:0000259" key="3">
    <source>
        <dbReference type="Pfam" id="PF03358"/>
    </source>
</evidence>
<comment type="caution">
    <text evidence="4">The sequence shown here is derived from an EMBL/GenBank/DDBJ whole genome shotgun (WGS) entry which is preliminary data.</text>
</comment>
<dbReference type="EC" id="1.-.-.-" evidence="4"/>
<evidence type="ECO:0000256" key="1">
    <source>
        <dbReference type="ARBA" id="ARBA00001917"/>
    </source>
</evidence>
<evidence type="ECO:0000313" key="4">
    <source>
        <dbReference type="EMBL" id="MFH8136032.1"/>
    </source>
</evidence>
<keyword evidence="2" id="KW-0288">FMN</keyword>
<keyword evidence="5" id="KW-1185">Reference proteome</keyword>
<keyword evidence="4" id="KW-0560">Oxidoreductase</keyword>
<keyword evidence="2" id="KW-0285">Flavoprotein</keyword>
<dbReference type="EMBL" id="JBGFSN010000010">
    <property type="protein sequence ID" value="MFH8136032.1"/>
    <property type="molecule type" value="Genomic_DNA"/>
</dbReference>
<evidence type="ECO:0000313" key="5">
    <source>
        <dbReference type="Proteomes" id="UP001611251"/>
    </source>
</evidence>
<feature type="domain" description="NADPH-dependent FMN reductase-like" evidence="3">
    <location>
        <begin position="8"/>
        <end position="152"/>
    </location>
</feature>
<dbReference type="Gene3D" id="3.40.50.360">
    <property type="match status" value="1"/>
</dbReference>
<dbReference type="RefSeq" id="WP_397217422.1">
    <property type="nucleotide sequence ID" value="NZ_JBGFSN010000010.1"/>
</dbReference>
<reference evidence="4 5" key="1">
    <citation type="submission" date="2024-08" db="EMBL/GenBank/DDBJ databases">
        <title>Pantoea ronii - a newly identified human opportunistic pathogen.</title>
        <authorList>
            <person name="Keidar-Friedman D."/>
            <person name="Sorek N."/>
            <person name="Leshin-Carmel D."/>
            <person name="Tsur A."/>
            <person name="Amsalem M."/>
            <person name="Tolkach D."/>
            <person name="Brosh-Nissimov T."/>
        </authorList>
    </citation>
    <scope>NUCLEOTIDE SEQUENCE [LARGE SCALE GENOMIC DNA]</scope>
    <source>
        <strain evidence="4 5">AA23256</strain>
    </source>
</reference>
<dbReference type="InterPro" id="IPR005025">
    <property type="entry name" value="FMN_Rdtase-like_dom"/>
</dbReference>
<dbReference type="PANTHER" id="PTHR30543">
    <property type="entry name" value="CHROMATE REDUCTASE"/>
    <property type="match status" value="1"/>
</dbReference>
<organism evidence="4 5">
    <name type="scientific">Pantoea osteomyelitidis</name>
    <dbReference type="NCBI Taxonomy" id="3230026"/>
    <lineage>
        <taxon>Bacteria</taxon>
        <taxon>Pseudomonadati</taxon>
        <taxon>Pseudomonadota</taxon>
        <taxon>Gammaproteobacteria</taxon>
        <taxon>Enterobacterales</taxon>
        <taxon>Erwiniaceae</taxon>
        <taxon>Pantoea</taxon>
    </lineage>
</organism>
<proteinExistence type="predicted"/>
<dbReference type="SUPFAM" id="SSF52218">
    <property type="entry name" value="Flavoproteins"/>
    <property type="match status" value="1"/>
</dbReference>
<sequence length="183" mass="19744">MTGKQLNFVTLTGSLRTGSFNKAVAHTLPELAPPNVTIDHLGSPGDFPHYNADLQDEGFPEPVVMMAETIAKADGLIIVTPEYNYSVPGVLKNALDWLSRVSPQPLAGKPVLIQSASPGNVGGARAQYHLRQILVFFDARVMNKPEAMIGQVNGKIEENVLADEATRTFLTKQLAAFAAFISK</sequence>
<dbReference type="Proteomes" id="UP001611251">
    <property type="component" value="Unassembled WGS sequence"/>
</dbReference>